<gene>
    <name evidence="2" type="ORF">RFM51_13355</name>
</gene>
<keyword evidence="3" id="KW-1185">Reference proteome</keyword>
<comment type="caution">
    <text evidence="2">The sequence shown here is derived from an EMBL/GenBank/DDBJ whole genome shotgun (WGS) entry which is preliminary data.</text>
</comment>
<name>A0ABU4WWY7_9HYPH</name>
<dbReference type="EMBL" id="JAVIIS010000016">
    <property type="protein sequence ID" value="MDX8440581.1"/>
    <property type="molecule type" value="Genomic_DNA"/>
</dbReference>
<sequence>MTDDRYERIRQRAHEIWEQAGRPEGAHMEHWDQATAEVDAAGKPKAKSPKKAAAAKVEKPKAAKAEKPAKADKPVKAKVTKPKAKG</sequence>
<feature type="compositionally biased region" description="Basic and acidic residues" evidence="1">
    <location>
        <begin position="56"/>
        <end position="75"/>
    </location>
</feature>
<feature type="region of interest" description="Disordered" evidence="1">
    <location>
        <begin position="39"/>
        <end position="86"/>
    </location>
</feature>
<reference evidence="2 3" key="1">
    <citation type="submission" date="2023-08" db="EMBL/GenBank/DDBJ databases">
        <title>Implementing the SeqCode for naming new Mesorhizobium species isolated from Vachellia karroo root nodules.</title>
        <authorList>
            <person name="Van Lill M."/>
        </authorList>
    </citation>
    <scope>NUCLEOTIDE SEQUENCE [LARGE SCALE GENOMIC DNA]</scope>
    <source>
        <strain evidence="2 3">VK3E</strain>
    </source>
</reference>
<accession>A0ABU4WWY7</accession>
<dbReference type="Proteomes" id="UP001272097">
    <property type="component" value="Unassembled WGS sequence"/>
</dbReference>
<evidence type="ECO:0000313" key="3">
    <source>
        <dbReference type="Proteomes" id="UP001272097"/>
    </source>
</evidence>
<dbReference type="Pfam" id="PF11154">
    <property type="entry name" value="DUF2934"/>
    <property type="match status" value="1"/>
</dbReference>
<dbReference type="InterPro" id="IPR021327">
    <property type="entry name" value="DUF2934"/>
</dbReference>
<evidence type="ECO:0000313" key="2">
    <source>
        <dbReference type="EMBL" id="MDX8440581.1"/>
    </source>
</evidence>
<protein>
    <submittedName>
        <fullName evidence="2">DUF2934 domain-containing protein</fullName>
    </submittedName>
</protein>
<feature type="compositionally biased region" description="Basic residues" evidence="1">
    <location>
        <begin position="76"/>
        <end position="86"/>
    </location>
</feature>
<organism evidence="2 3">
    <name type="scientific">Mesorhizobium australafricanum</name>
    <dbReference type="NCBI Taxonomy" id="3072311"/>
    <lineage>
        <taxon>Bacteria</taxon>
        <taxon>Pseudomonadati</taxon>
        <taxon>Pseudomonadota</taxon>
        <taxon>Alphaproteobacteria</taxon>
        <taxon>Hyphomicrobiales</taxon>
        <taxon>Phyllobacteriaceae</taxon>
        <taxon>Mesorhizobium</taxon>
    </lineage>
</organism>
<dbReference type="RefSeq" id="WP_320214511.1">
    <property type="nucleotide sequence ID" value="NZ_JAVIIS010000016.1"/>
</dbReference>
<evidence type="ECO:0000256" key="1">
    <source>
        <dbReference type="SAM" id="MobiDB-lite"/>
    </source>
</evidence>
<proteinExistence type="predicted"/>